<keyword evidence="3" id="KW-1185">Reference proteome</keyword>
<dbReference type="Gene3D" id="3.40.50.2000">
    <property type="entry name" value="Glycogen Phosphorylase B"/>
    <property type="match status" value="1"/>
</dbReference>
<dbReference type="Proteomes" id="UP001064106">
    <property type="component" value="Unassembled WGS sequence"/>
</dbReference>
<dbReference type="EMBL" id="ARXS01000030">
    <property type="protein sequence ID" value="MCU5784375.1"/>
    <property type="molecule type" value="Genomic_DNA"/>
</dbReference>
<gene>
    <name evidence="2" type="ORF">MA04_03675</name>
</gene>
<evidence type="ECO:0000259" key="1">
    <source>
        <dbReference type="Pfam" id="PF13524"/>
    </source>
</evidence>
<sequence>MTSSRSDLLVLTHDYRSIPIPEALEALRDHAGATIVALNRRQVGWLPWSLRRLRAHRYRKVLLDLPFKHVHGAGSCLSKLNNLHIYEEDACQDGLPRSKWYGRFADFYRQVAPRQVIVTGHITAQRLQQKDVPAVFVPKGYAARNTGLLDLERDVEVGFIGRVRSEVYRERAELLEAAETSLGCRLLRTENDDEYRRTLNRIRFFFSADKGLGEYMAKNFEAMACGCILVAYRQGEGEEHALGLHDGGNCLLYESLDEAADKLERIRQDPAALSTLQARSLALIKQFSHYEMGKRIAAHL</sequence>
<name>A0ABT2R3L7_9GAMM</name>
<evidence type="ECO:0000313" key="3">
    <source>
        <dbReference type="Proteomes" id="UP001064106"/>
    </source>
</evidence>
<protein>
    <recommendedName>
        <fullName evidence="1">Spore protein YkvP/CgeB glycosyl transferase-like domain-containing protein</fullName>
    </recommendedName>
</protein>
<organism evidence="2 3">
    <name type="scientific">Alloalcanivorax balearicus MACL04</name>
    <dbReference type="NCBI Taxonomy" id="1177182"/>
    <lineage>
        <taxon>Bacteria</taxon>
        <taxon>Pseudomonadati</taxon>
        <taxon>Pseudomonadota</taxon>
        <taxon>Gammaproteobacteria</taxon>
        <taxon>Oceanospirillales</taxon>
        <taxon>Alcanivoracaceae</taxon>
        <taxon>Alloalcanivorax</taxon>
    </lineage>
</organism>
<comment type="caution">
    <text evidence="2">The sequence shown here is derived from an EMBL/GenBank/DDBJ whole genome shotgun (WGS) entry which is preliminary data.</text>
</comment>
<reference evidence="2" key="1">
    <citation type="submission" date="2012-09" db="EMBL/GenBank/DDBJ databases">
        <title>Genome Sequence of alkane-degrading Bacterium Alcanivorax balearicus MACL04.</title>
        <authorList>
            <person name="Lai Q."/>
            <person name="Shao Z."/>
        </authorList>
    </citation>
    <scope>NUCLEOTIDE SEQUENCE</scope>
    <source>
        <strain evidence="2">MACL04</strain>
    </source>
</reference>
<accession>A0ABT2R3L7</accession>
<dbReference type="InterPro" id="IPR055259">
    <property type="entry name" value="YkvP/CgeB_Glyco_trans-like"/>
</dbReference>
<feature type="domain" description="Spore protein YkvP/CgeB glycosyl transferase-like" evidence="1">
    <location>
        <begin position="191"/>
        <end position="285"/>
    </location>
</feature>
<proteinExistence type="predicted"/>
<dbReference type="Pfam" id="PF13524">
    <property type="entry name" value="Glyco_trans_1_2"/>
    <property type="match status" value="1"/>
</dbReference>
<evidence type="ECO:0000313" key="2">
    <source>
        <dbReference type="EMBL" id="MCU5784375.1"/>
    </source>
</evidence>
<dbReference type="RefSeq" id="WP_262462110.1">
    <property type="nucleotide sequence ID" value="NZ_ARXS01000030.1"/>
</dbReference>
<dbReference type="SUPFAM" id="SSF53756">
    <property type="entry name" value="UDP-Glycosyltransferase/glycogen phosphorylase"/>
    <property type="match status" value="1"/>
</dbReference>